<dbReference type="EMBL" id="LT960614">
    <property type="protein sequence ID" value="SON55565.1"/>
    <property type="molecule type" value="Genomic_DNA"/>
</dbReference>
<feature type="chain" id="PRO_5013242894" evidence="1">
    <location>
        <begin position="28"/>
        <end position="76"/>
    </location>
</feature>
<dbReference type="AlphaFoldDB" id="A0A2C9D7P8"/>
<feature type="signal peptide" evidence="1">
    <location>
        <begin position="1"/>
        <end position="27"/>
    </location>
</feature>
<accession>A0A2C9D7P8</accession>
<dbReference type="KEGG" id="hdi:HDIA_2024"/>
<keyword evidence="1" id="KW-0732">Signal</keyword>
<dbReference type="RefSeq" id="WP_099556062.1">
    <property type="nucleotide sequence ID" value="NZ_LT960614.1"/>
</dbReference>
<proteinExistence type="predicted"/>
<reference evidence="3" key="1">
    <citation type="submission" date="2017-09" db="EMBL/GenBank/DDBJ databases">
        <title>Genome sequence of Nannocystis excedens DSM 71.</title>
        <authorList>
            <person name="Blom J."/>
        </authorList>
    </citation>
    <scope>NUCLEOTIDE SEQUENCE [LARGE SCALE GENOMIC DNA]</scope>
    <source>
        <strain evidence="3">type strain: E19</strain>
    </source>
</reference>
<sequence length="76" mass="7844">MHTALVTTACVAGLAFAVLGFAQSVSAQTPDSSGDVLAKSDPIANVAAHEADNYQTVETDHGNSNTSVLLRVMAKR</sequence>
<keyword evidence="3" id="KW-1185">Reference proteome</keyword>
<name>A0A2C9D7P8_9HYPH</name>
<protein>
    <submittedName>
        <fullName evidence="2">Uncharacterized protein</fullName>
    </submittedName>
</protein>
<evidence type="ECO:0000313" key="3">
    <source>
        <dbReference type="Proteomes" id="UP000223606"/>
    </source>
</evidence>
<dbReference type="Proteomes" id="UP000223606">
    <property type="component" value="Chromosome 1"/>
</dbReference>
<organism evidence="2 3">
    <name type="scientific">Hartmannibacter diazotrophicus</name>
    <dbReference type="NCBI Taxonomy" id="1482074"/>
    <lineage>
        <taxon>Bacteria</taxon>
        <taxon>Pseudomonadati</taxon>
        <taxon>Pseudomonadota</taxon>
        <taxon>Alphaproteobacteria</taxon>
        <taxon>Hyphomicrobiales</taxon>
        <taxon>Pleomorphomonadaceae</taxon>
        <taxon>Hartmannibacter</taxon>
    </lineage>
</organism>
<gene>
    <name evidence="2" type="ORF">HDIA_2024</name>
</gene>
<evidence type="ECO:0000256" key="1">
    <source>
        <dbReference type="SAM" id="SignalP"/>
    </source>
</evidence>
<dbReference type="OrthoDB" id="9974658at2"/>
<evidence type="ECO:0000313" key="2">
    <source>
        <dbReference type="EMBL" id="SON55565.1"/>
    </source>
</evidence>